<evidence type="ECO:0000313" key="12">
    <source>
        <dbReference type="Proteomes" id="UP000326759"/>
    </source>
</evidence>
<dbReference type="SUPFAM" id="SSF57716">
    <property type="entry name" value="Glucocorticoid receptor-like (DNA-binding domain)"/>
    <property type="match status" value="1"/>
</dbReference>
<accession>A0A5N5TPQ8</accession>
<keyword evidence="7 11" id="KW-0675">Receptor</keyword>
<feature type="region of interest" description="Disordered" evidence="9">
    <location>
        <begin position="1"/>
        <end position="29"/>
    </location>
</feature>
<dbReference type="InterPro" id="IPR013088">
    <property type="entry name" value="Znf_NHR/GATA"/>
</dbReference>
<keyword evidence="8" id="KW-0539">Nucleus</keyword>
<dbReference type="InterPro" id="IPR035500">
    <property type="entry name" value="NHR-like_dom_sf"/>
</dbReference>
<feature type="domain" description="Nuclear receptor" evidence="10">
    <location>
        <begin position="358"/>
        <end position="397"/>
    </location>
</feature>
<dbReference type="SMART" id="SM00399">
    <property type="entry name" value="ZnF_C4"/>
    <property type="match status" value="1"/>
</dbReference>
<dbReference type="InterPro" id="IPR001628">
    <property type="entry name" value="Znf_hrmn_rcpt"/>
</dbReference>
<dbReference type="AlphaFoldDB" id="A0A5N5TPQ8"/>
<keyword evidence="5" id="KW-0238">DNA-binding</keyword>
<feature type="compositionally biased region" description="Polar residues" evidence="9">
    <location>
        <begin position="20"/>
        <end position="29"/>
    </location>
</feature>
<dbReference type="PANTHER" id="PTHR24083">
    <property type="entry name" value="NUCLEAR HORMONE RECEPTOR"/>
    <property type="match status" value="1"/>
</dbReference>
<protein>
    <submittedName>
        <fullName evidence="11">Photoreceptor-specific nuclear receptor</fullName>
    </submittedName>
</protein>
<keyword evidence="6" id="KW-0804">Transcription</keyword>
<proteinExistence type="predicted"/>
<evidence type="ECO:0000313" key="11">
    <source>
        <dbReference type="EMBL" id="KAB7508150.1"/>
    </source>
</evidence>
<evidence type="ECO:0000256" key="4">
    <source>
        <dbReference type="ARBA" id="ARBA00023015"/>
    </source>
</evidence>
<evidence type="ECO:0000259" key="10">
    <source>
        <dbReference type="PROSITE" id="PS51030"/>
    </source>
</evidence>
<dbReference type="EMBL" id="SEYY01000039">
    <property type="protein sequence ID" value="KAB7508150.1"/>
    <property type="molecule type" value="Genomic_DNA"/>
</dbReference>
<dbReference type="Gene3D" id="3.30.50.10">
    <property type="entry name" value="Erythroid Transcription Factor GATA-1, subunit A"/>
    <property type="match status" value="1"/>
</dbReference>
<dbReference type="Pfam" id="PF00105">
    <property type="entry name" value="zf-C4"/>
    <property type="match status" value="1"/>
</dbReference>
<dbReference type="Proteomes" id="UP000326759">
    <property type="component" value="Unassembled WGS sequence"/>
</dbReference>
<keyword evidence="3" id="KW-0862">Zinc</keyword>
<evidence type="ECO:0000256" key="1">
    <source>
        <dbReference type="ARBA" id="ARBA00022723"/>
    </source>
</evidence>
<reference evidence="11 12" key="1">
    <citation type="journal article" date="2019" name="PLoS Biol.">
        <title>Sex chromosomes control vertical transmission of feminizing Wolbachia symbionts in an isopod.</title>
        <authorList>
            <person name="Becking T."/>
            <person name="Chebbi M.A."/>
            <person name="Giraud I."/>
            <person name="Moumen B."/>
            <person name="Laverre T."/>
            <person name="Caubet Y."/>
            <person name="Peccoud J."/>
            <person name="Gilbert C."/>
            <person name="Cordaux R."/>
        </authorList>
    </citation>
    <scope>NUCLEOTIDE SEQUENCE [LARGE SCALE GENOMIC DNA]</scope>
    <source>
        <strain evidence="11">ANa2</strain>
        <tissue evidence="11">Whole body excluding digestive tract and cuticle</tissue>
    </source>
</reference>
<evidence type="ECO:0000256" key="8">
    <source>
        <dbReference type="ARBA" id="ARBA00023242"/>
    </source>
</evidence>
<dbReference type="SUPFAM" id="SSF48508">
    <property type="entry name" value="Nuclear receptor ligand-binding domain"/>
    <property type="match status" value="1"/>
</dbReference>
<evidence type="ECO:0000256" key="7">
    <source>
        <dbReference type="ARBA" id="ARBA00023170"/>
    </source>
</evidence>
<dbReference type="OrthoDB" id="5771769at2759"/>
<evidence type="ECO:0000256" key="9">
    <source>
        <dbReference type="SAM" id="MobiDB-lite"/>
    </source>
</evidence>
<dbReference type="InterPro" id="IPR050274">
    <property type="entry name" value="Nuclear_hormone_rcpt_NR2"/>
</dbReference>
<evidence type="ECO:0000256" key="6">
    <source>
        <dbReference type="ARBA" id="ARBA00023163"/>
    </source>
</evidence>
<comment type="caution">
    <text evidence="11">The sequence shown here is derived from an EMBL/GenBank/DDBJ whole genome shotgun (WGS) entry which is preliminary data.</text>
</comment>
<gene>
    <name evidence="11" type="primary">Nr2e3</name>
    <name evidence="11" type="ORF">Anas_02054</name>
</gene>
<keyword evidence="4" id="KW-0805">Transcription regulation</keyword>
<dbReference type="PRINTS" id="PR00047">
    <property type="entry name" value="STROIDFINGER"/>
</dbReference>
<name>A0A5N5TPQ8_9CRUS</name>
<dbReference type="PROSITE" id="PS51030">
    <property type="entry name" value="NUCLEAR_REC_DBD_2"/>
    <property type="match status" value="1"/>
</dbReference>
<dbReference type="GO" id="GO:0003700">
    <property type="term" value="F:DNA-binding transcription factor activity"/>
    <property type="evidence" value="ECO:0007669"/>
    <property type="project" value="InterPro"/>
</dbReference>
<dbReference type="GO" id="GO:0008270">
    <property type="term" value="F:zinc ion binding"/>
    <property type="evidence" value="ECO:0007669"/>
    <property type="project" value="UniProtKB-KW"/>
</dbReference>
<dbReference type="PROSITE" id="PS00031">
    <property type="entry name" value="NUCLEAR_REC_DBD_1"/>
    <property type="match status" value="1"/>
</dbReference>
<keyword evidence="2" id="KW-0863">Zinc-finger</keyword>
<dbReference type="GO" id="GO:0043565">
    <property type="term" value="F:sequence-specific DNA binding"/>
    <property type="evidence" value="ECO:0007669"/>
    <property type="project" value="InterPro"/>
</dbReference>
<organism evidence="11 12">
    <name type="scientific">Armadillidium nasatum</name>
    <dbReference type="NCBI Taxonomy" id="96803"/>
    <lineage>
        <taxon>Eukaryota</taxon>
        <taxon>Metazoa</taxon>
        <taxon>Ecdysozoa</taxon>
        <taxon>Arthropoda</taxon>
        <taxon>Crustacea</taxon>
        <taxon>Multicrustacea</taxon>
        <taxon>Malacostraca</taxon>
        <taxon>Eumalacostraca</taxon>
        <taxon>Peracarida</taxon>
        <taxon>Isopoda</taxon>
        <taxon>Oniscidea</taxon>
        <taxon>Crinocheta</taxon>
        <taxon>Armadillidiidae</taxon>
        <taxon>Armadillidium</taxon>
    </lineage>
</organism>
<sequence>MHYIPIESEESGNDAPLETAPSSSLFKPSSDISEFSANEFSILVKTVPAPKIEDSTPSPGHFNENIHQPFVNYSVSFRNQRIKSTTTERPERVFRPTSKLKKVELGRSRSSNSKAIFDVVKSKGFLPKPAPNPFAVRISQPVIKTSYETPISSSSVLLPKTTTLSSVTLSSKADEERIPDYSSNLSPKKSNAFQHSFLTFGERKSKRVKAVEVYIPPSTKSPDSLLEQIRRDYGFDFSSASINAPRKELKKSLVSSVPIEEAPVYHTSTKSYRAPSSLFQIRESKGRSVTAPSQPDFIQTESNIYIPQEYDEEAIPGMAAIDYPIYSSIPQTNFACSNQDHPGLYADPQTQCRSLPVPVSCQVCGDRSYGRHYGVFSCDGCSCFFKRAVRRRIKYECIEHDWKSETGSQWIRSLPILQPHASPSIWSTSHCSYFQRNTARLSILNDIFPLFKGFPLFRIFPEQDLPLLFSNSWPMLFFLIVAFTKSYRKPIVDLLVEKFINAQNPSTSLSLSRLFNFITKIDESNLSTFEFDELLKKILFNEALTMLAFTEKRPELTAVSFMIAQHETQFRLYCEASVKRSFNQIFDLIQMLFGMKSDFIFLIKFIPFAELNLGKDSKSFLQLLSKGIT</sequence>
<keyword evidence="12" id="KW-1185">Reference proteome</keyword>
<keyword evidence="1" id="KW-0479">Metal-binding</keyword>
<evidence type="ECO:0000256" key="5">
    <source>
        <dbReference type="ARBA" id="ARBA00023125"/>
    </source>
</evidence>
<evidence type="ECO:0000256" key="3">
    <source>
        <dbReference type="ARBA" id="ARBA00022833"/>
    </source>
</evidence>
<evidence type="ECO:0000256" key="2">
    <source>
        <dbReference type="ARBA" id="ARBA00022771"/>
    </source>
</evidence>